<dbReference type="HOGENOM" id="CLU_3052935_0_0_1"/>
<accession>T1KIN9</accession>
<proteinExistence type="predicted"/>
<dbReference type="Proteomes" id="UP000015104">
    <property type="component" value="Unassembled WGS sequence"/>
</dbReference>
<evidence type="ECO:0000313" key="2">
    <source>
        <dbReference type="Proteomes" id="UP000015104"/>
    </source>
</evidence>
<keyword evidence="2" id="KW-1185">Reference proteome</keyword>
<protein>
    <submittedName>
        <fullName evidence="1">Uncharacterized protein</fullName>
    </submittedName>
</protein>
<dbReference type="EMBL" id="CAEY01000114">
    <property type="status" value="NOT_ANNOTATED_CDS"/>
    <property type="molecule type" value="Genomic_DNA"/>
</dbReference>
<name>T1KIN9_TETUR</name>
<dbReference type="AlphaFoldDB" id="T1KIN9"/>
<sequence>MNIITLKFISKRRSRIRSHRKPRRWRQIYNIPHESSVFQKSKIKVKAKEDSIYK</sequence>
<evidence type="ECO:0000313" key="1">
    <source>
        <dbReference type="EnsemblMetazoa" id="tetur12g02040.1"/>
    </source>
</evidence>
<reference evidence="2" key="1">
    <citation type="submission" date="2011-08" db="EMBL/GenBank/DDBJ databases">
        <authorList>
            <person name="Rombauts S."/>
        </authorList>
    </citation>
    <scope>NUCLEOTIDE SEQUENCE</scope>
    <source>
        <strain evidence="2">London</strain>
    </source>
</reference>
<organism evidence="1 2">
    <name type="scientific">Tetranychus urticae</name>
    <name type="common">Two-spotted spider mite</name>
    <dbReference type="NCBI Taxonomy" id="32264"/>
    <lineage>
        <taxon>Eukaryota</taxon>
        <taxon>Metazoa</taxon>
        <taxon>Ecdysozoa</taxon>
        <taxon>Arthropoda</taxon>
        <taxon>Chelicerata</taxon>
        <taxon>Arachnida</taxon>
        <taxon>Acari</taxon>
        <taxon>Acariformes</taxon>
        <taxon>Trombidiformes</taxon>
        <taxon>Prostigmata</taxon>
        <taxon>Eleutherengona</taxon>
        <taxon>Raphignathae</taxon>
        <taxon>Tetranychoidea</taxon>
        <taxon>Tetranychidae</taxon>
        <taxon>Tetranychus</taxon>
    </lineage>
</organism>
<dbReference type="EnsemblMetazoa" id="tetur12g02040.1">
    <property type="protein sequence ID" value="tetur12g02040.1"/>
    <property type="gene ID" value="tetur12g02040"/>
</dbReference>
<reference evidence="1" key="2">
    <citation type="submission" date="2015-06" db="UniProtKB">
        <authorList>
            <consortium name="EnsemblMetazoa"/>
        </authorList>
    </citation>
    <scope>IDENTIFICATION</scope>
</reference>